<keyword evidence="3" id="KW-0732">Signal</keyword>
<feature type="non-terminal residue" evidence="5">
    <location>
        <position position="254"/>
    </location>
</feature>
<sequence>CDTETDATHLVIADELPTLAGQHLTLRHLTPDGEETPVVLNTDGELVDASTCRQARLFVTQYVTLADGQRVTVKSGLQRLKEAAEKLSLAQYSEQCGVPEAQIIALAETFTSHGRKAAVISHGGMMAGNGFYNAWSVMMLNALIGNLSLSGGVFVGGGKFNGVSDGPRYNMNSFAGKVKPSGLSIARSKTAYEASEEYRDKIAGGQSPYPAKAPWYPFVAGQLTELLPSARGGFPFPLYAWRTNMGITLYGVPG</sequence>
<dbReference type="SUPFAM" id="SSF53706">
    <property type="entry name" value="Formate dehydrogenase/DMSO reductase, domains 1-3"/>
    <property type="match status" value="1"/>
</dbReference>
<keyword evidence="1" id="KW-0004">4Fe-4S</keyword>
<evidence type="ECO:0000256" key="4">
    <source>
        <dbReference type="ARBA" id="ARBA00023002"/>
    </source>
</evidence>
<dbReference type="Gene3D" id="3.40.228.10">
    <property type="entry name" value="Dimethylsulfoxide Reductase, domain 2"/>
    <property type="match status" value="1"/>
</dbReference>
<organism evidence="5 6">
    <name type="scientific">Salmonella enterica subsp. enterica serovar Poona</name>
    <dbReference type="NCBI Taxonomy" id="436295"/>
    <lineage>
        <taxon>Bacteria</taxon>
        <taxon>Pseudomonadati</taxon>
        <taxon>Pseudomonadota</taxon>
        <taxon>Gammaproteobacteria</taxon>
        <taxon>Enterobacterales</taxon>
        <taxon>Enterobacteriaceae</taxon>
        <taxon>Salmonella</taxon>
    </lineage>
</organism>
<keyword evidence="6" id="KW-1185">Reference proteome</keyword>
<dbReference type="GO" id="GO:0016491">
    <property type="term" value="F:oxidoreductase activity"/>
    <property type="evidence" value="ECO:0007669"/>
    <property type="project" value="UniProtKB-KW"/>
</dbReference>
<dbReference type="GO" id="GO:0051539">
    <property type="term" value="F:4 iron, 4 sulfur cluster binding"/>
    <property type="evidence" value="ECO:0007669"/>
    <property type="project" value="UniProtKB-KW"/>
</dbReference>
<reference evidence="5 6" key="1">
    <citation type="submission" date="2018-03" db="EMBL/GenBank/DDBJ databases">
        <title>Non-Typhoidal Salmonella genome sequencing and assembly.</title>
        <authorList>
            <person name="Matchawe C."/>
        </authorList>
    </citation>
    <scope>NUCLEOTIDE SEQUENCE [LARGE SCALE GENOMIC DNA]</scope>
    <source>
        <strain evidence="5 6">22sa</strain>
    </source>
</reference>
<evidence type="ECO:0000256" key="3">
    <source>
        <dbReference type="ARBA" id="ARBA00022729"/>
    </source>
</evidence>
<keyword evidence="2" id="KW-0500">Molybdenum</keyword>
<dbReference type="InterPro" id="IPR050612">
    <property type="entry name" value="Prok_Mopterin_Oxidored"/>
</dbReference>
<evidence type="ECO:0000313" key="6">
    <source>
        <dbReference type="Proteomes" id="UP000298196"/>
    </source>
</evidence>
<feature type="non-terminal residue" evidence="5">
    <location>
        <position position="1"/>
    </location>
</feature>
<dbReference type="AlphaFoldDB" id="A0A4Z0NY26"/>
<evidence type="ECO:0000256" key="1">
    <source>
        <dbReference type="ARBA" id="ARBA00022485"/>
    </source>
</evidence>
<keyword evidence="1" id="KW-0408">Iron</keyword>
<gene>
    <name evidence="5" type="ORF">C9F07_08470</name>
</gene>
<protein>
    <submittedName>
        <fullName evidence="5">Tetrathionate reductase subunit TtrA</fullName>
    </submittedName>
</protein>
<keyword evidence="1" id="KW-0411">Iron-sulfur</keyword>
<dbReference type="PANTHER" id="PTHR43742">
    <property type="entry name" value="TRIMETHYLAMINE-N-OXIDE REDUCTASE"/>
    <property type="match status" value="1"/>
</dbReference>
<keyword evidence="4" id="KW-0560">Oxidoreductase</keyword>
<dbReference type="Proteomes" id="UP000298196">
    <property type="component" value="Unassembled WGS sequence"/>
</dbReference>
<dbReference type="PANTHER" id="PTHR43742:SF9">
    <property type="entry name" value="TETRATHIONATE REDUCTASE SUBUNIT A"/>
    <property type="match status" value="1"/>
</dbReference>
<name>A0A4Z0NY26_SALET</name>
<evidence type="ECO:0000313" key="5">
    <source>
        <dbReference type="EMBL" id="TGE02818.1"/>
    </source>
</evidence>
<proteinExistence type="predicted"/>
<keyword evidence="1" id="KW-0479">Metal-binding</keyword>
<dbReference type="EMBL" id="PYKI01000928">
    <property type="protein sequence ID" value="TGE02818.1"/>
    <property type="molecule type" value="Genomic_DNA"/>
</dbReference>
<accession>A0A4Z0NY26</accession>
<comment type="caution">
    <text evidence="5">The sequence shown here is derived from an EMBL/GenBank/DDBJ whole genome shotgun (WGS) entry which is preliminary data.</text>
</comment>
<evidence type="ECO:0000256" key="2">
    <source>
        <dbReference type="ARBA" id="ARBA00022505"/>
    </source>
</evidence>